<dbReference type="SUPFAM" id="SSF52096">
    <property type="entry name" value="ClpP/crotonase"/>
    <property type="match status" value="1"/>
</dbReference>
<dbReference type="NCBIfam" id="NF005496">
    <property type="entry name" value="PRK07110.1"/>
    <property type="match status" value="1"/>
</dbReference>
<comment type="similarity">
    <text evidence="1">Belongs to the enoyl-CoA hydratase/isomerase family.</text>
</comment>
<accession>A0A841BLA3</accession>
<dbReference type="Gene3D" id="3.90.226.10">
    <property type="entry name" value="2-enoyl-CoA Hydratase, Chain A, domain 1"/>
    <property type="match status" value="1"/>
</dbReference>
<dbReference type="AlphaFoldDB" id="A0A841BLA3"/>
<dbReference type="GO" id="GO:0003824">
    <property type="term" value="F:catalytic activity"/>
    <property type="evidence" value="ECO:0007669"/>
    <property type="project" value="InterPro"/>
</dbReference>
<protein>
    <submittedName>
        <fullName evidence="2">Polyketide biosynthesis enoyl-CoA hydratase PksI</fullName>
    </submittedName>
</protein>
<dbReference type="EMBL" id="JACHMN010000001">
    <property type="protein sequence ID" value="MBB5867763.1"/>
    <property type="molecule type" value="Genomic_DNA"/>
</dbReference>
<sequence>MITFGPVRLTTDDHVATITLDDPDRHNRIDDPLTDGLRDAVAAAVADPGVRVVVLAGSPRVFCSGHSRDWLLAADDDPGTRQGLVPAVDFIRAPIDCPLPVVAAMEGSAAGGGFLLGMYADAAVLCERAVYSTIFMAYGFTPGMGSTVLLPRKLGHALGSELLYTGRGYTGRELRSRGAPLRVVPKAEVVPTALALAHRIAQAPRRSLEAVKHQVSAELRAATSQAHRAETQAQLETIALPSVQARVRDMYPETSGPLS</sequence>
<dbReference type="InterPro" id="IPR018376">
    <property type="entry name" value="Enoyl-CoA_hyd/isom_CS"/>
</dbReference>
<dbReference type="PANTHER" id="PTHR43459:SF1">
    <property type="entry name" value="EG:BACN32G11.4 PROTEIN"/>
    <property type="match status" value="1"/>
</dbReference>
<dbReference type="PANTHER" id="PTHR43459">
    <property type="entry name" value="ENOYL-COA HYDRATASE"/>
    <property type="match status" value="1"/>
</dbReference>
<dbReference type="InterPro" id="IPR001753">
    <property type="entry name" value="Enoyl-CoA_hydra/iso"/>
</dbReference>
<dbReference type="Pfam" id="PF00378">
    <property type="entry name" value="ECH_1"/>
    <property type="match status" value="1"/>
</dbReference>
<dbReference type="Proteomes" id="UP000587527">
    <property type="component" value="Unassembled WGS sequence"/>
</dbReference>
<organism evidence="2 3">
    <name type="scientific">Allocatelliglobosispora scoriae</name>
    <dbReference type="NCBI Taxonomy" id="643052"/>
    <lineage>
        <taxon>Bacteria</taxon>
        <taxon>Bacillati</taxon>
        <taxon>Actinomycetota</taxon>
        <taxon>Actinomycetes</taxon>
        <taxon>Micromonosporales</taxon>
        <taxon>Micromonosporaceae</taxon>
        <taxon>Allocatelliglobosispora</taxon>
    </lineage>
</organism>
<gene>
    <name evidence="2" type="ORF">F4553_001142</name>
</gene>
<dbReference type="PROSITE" id="PS00166">
    <property type="entry name" value="ENOYL_COA_HYDRATASE"/>
    <property type="match status" value="1"/>
</dbReference>
<proteinExistence type="inferred from homology"/>
<dbReference type="RefSeq" id="WP_184832902.1">
    <property type="nucleotide sequence ID" value="NZ_JACHMN010000001.1"/>
</dbReference>
<evidence type="ECO:0000256" key="1">
    <source>
        <dbReference type="RuleBase" id="RU003707"/>
    </source>
</evidence>
<evidence type="ECO:0000313" key="2">
    <source>
        <dbReference type="EMBL" id="MBB5867763.1"/>
    </source>
</evidence>
<keyword evidence="3" id="KW-1185">Reference proteome</keyword>
<name>A0A841BLA3_9ACTN</name>
<comment type="caution">
    <text evidence="2">The sequence shown here is derived from an EMBL/GenBank/DDBJ whole genome shotgun (WGS) entry which is preliminary data.</text>
</comment>
<reference evidence="2 3" key="1">
    <citation type="submission" date="2020-08" db="EMBL/GenBank/DDBJ databases">
        <title>Sequencing the genomes of 1000 actinobacteria strains.</title>
        <authorList>
            <person name="Klenk H.-P."/>
        </authorList>
    </citation>
    <scope>NUCLEOTIDE SEQUENCE [LARGE SCALE GENOMIC DNA]</scope>
    <source>
        <strain evidence="2 3">DSM 45362</strain>
    </source>
</reference>
<dbReference type="InterPro" id="IPR029045">
    <property type="entry name" value="ClpP/crotonase-like_dom_sf"/>
</dbReference>
<evidence type="ECO:0000313" key="3">
    <source>
        <dbReference type="Proteomes" id="UP000587527"/>
    </source>
</evidence>
<dbReference type="CDD" id="cd06558">
    <property type="entry name" value="crotonase-like"/>
    <property type="match status" value="1"/>
</dbReference>